<dbReference type="GO" id="GO:0005815">
    <property type="term" value="C:microtubule organizing center"/>
    <property type="evidence" value="ECO:0007669"/>
    <property type="project" value="TreeGrafter"/>
</dbReference>
<protein>
    <recommendedName>
        <fullName evidence="3">DNA recombination and repair protein Rad51-like C-terminal domain-containing protein</fullName>
    </recommendedName>
</protein>
<dbReference type="PANTHER" id="PTHR46644">
    <property type="entry name" value="DNA REPAIR PROTEIN XRCC2"/>
    <property type="match status" value="1"/>
</dbReference>
<dbReference type="InterPro" id="IPR030547">
    <property type="entry name" value="XRCC2"/>
</dbReference>
<dbReference type="Gene3D" id="3.40.50.300">
    <property type="entry name" value="P-loop containing nucleotide triphosphate hydrolases"/>
    <property type="match status" value="1"/>
</dbReference>
<accession>A0A1R3RIB5</accession>
<dbReference type="GO" id="GO:0033063">
    <property type="term" value="C:Rad51B-Rad51C-Rad51D-XRCC2 complex"/>
    <property type="evidence" value="ECO:0007669"/>
    <property type="project" value="InterPro"/>
</dbReference>
<dbReference type="PANTHER" id="PTHR46644:SF2">
    <property type="entry name" value="DNA REPAIR PROTEIN XRCC2"/>
    <property type="match status" value="1"/>
</dbReference>
<dbReference type="OrthoDB" id="2193813at2759"/>
<dbReference type="AlphaFoldDB" id="A0A1R3RIB5"/>
<keyword evidence="2" id="KW-1185">Reference proteome</keyword>
<dbReference type="OMA" id="TAFFWQD"/>
<dbReference type="VEuPathDB" id="FungiDB:ASPCADRAFT_6919"/>
<dbReference type="STRING" id="602072.A0A1R3RIB5"/>
<gene>
    <name evidence="1" type="ORF">ASPCADRAFT_6919</name>
</gene>
<name>A0A1R3RIB5_ASPC5</name>
<dbReference type="Proteomes" id="UP000188318">
    <property type="component" value="Unassembled WGS sequence"/>
</dbReference>
<dbReference type="SUPFAM" id="SSF52540">
    <property type="entry name" value="P-loop containing nucleoside triphosphate hydrolases"/>
    <property type="match status" value="1"/>
</dbReference>
<reference evidence="2" key="1">
    <citation type="journal article" date="2017" name="Genome Biol.">
        <title>Comparative genomics reveals high biological diversity and specific adaptations in the industrially and medically important fungal genus Aspergillus.</title>
        <authorList>
            <person name="de Vries R.P."/>
            <person name="Riley R."/>
            <person name="Wiebenga A."/>
            <person name="Aguilar-Osorio G."/>
            <person name="Amillis S."/>
            <person name="Uchima C.A."/>
            <person name="Anderluh G."/>
            <person name="Asadollahi M."/>
            <person name="Askin M."/>
            <person name="Barry K."/>
            <person name="Battaglia E."/>
            <person name="Bayram O."/>
            <person name="Benocci T."/>
            <person name="Braus-Stromeyer S.A."/>
            <person name="Caldana C."/>
            <person name="Canovas D."/>
            <person name="Cerqueira G.C."/>
            <person name="Chen F."/>
            <person name="Chen W."/>
            <person name="Choi C."/>
            <person name="Clum A."/>
            <person name="Dos Santos R.A."/>
            <person name="Damasio A.R."/>
            <person name="Diallinas G."/>
            <person name="Emri T."/>
            <person name="Fekete E."/>
            <person name="Flipphi M."/>
            <person name="Freyberg S."/>
            <person name="Gallo A."/>
            <person name="Gournas C."/>
            <person name="Habgood R."/>
            <person name="Hainaut M."/>
            <person name="Harispe M.L."/>
            <person name="Henrissat B."/>
            <person name="Hilden K.S."/>
            <person name="Hope R."/>
            <person name="Hossain A."/>
            <person name="Karabika E."/>
            <person name="Karaffa L."/>
            <person name="Karanyi Z."/>
            <person name="Krasevec N."/>
            <person name="Kuo A."/>
            <person name="Kusch H."/>
            <person name="LaButti K."/>
            <person name="Lagendijk E.L."/>
            <person name="Lapidus A."/>
            <person name="Levasseur A."/>
            <person name="Lindquist E."/>
            <person name="Lipzen A."/>
            <person name="Logrieco A.F."/>
            <person name="MacCabe A."/>
            <person name="Maekelae M.R."/>
            <person name="Malavazi I."/>
            <person name="Melin P."/>
            <person name="Meyer V."/>
            <person name="Mielnichuk N."/>
            <person name="Miskei M."/>
            <person name="Molnar A.P."/>
            <person name="Mule G."/>
            <person name="Ngan C.Y."/>
            <person name="Orejas M."/>
            <person name="Orosz E."/>
            <person name="Ouedraogo J.P."/>
            <person name="Overkamp K.M."/>
            <person name="Park H.-S."/>
            <person name="Perrone G."/>
            <person name="Piumi F."/>
            <person name="Punt P.J."/>
            <person name="Ram A.F."/>
            <person name="Ramon A."/>
            <person name="Rauscher S."/>
            <person name="Record E."/>
            <person name="Riano-Pachon D.M."/>
            <person name="Robert V."/>
            <person name="Roehrig J."/>
            <person name="Ruller R."/>
            <person name="Salamov A."/>
            <person name="Salih N.S."/>
            <person name="Samson R.A."/>
            <person name="Sandor E."/>
            <person name="Sanguinetti M."/>
            <person name="Schuetze T."/>
            <person name="Sepcic K."/>
            <person name="Shelest E."/>
            <person name="Sherlock G."/>
            <person name="Sophianopoulou V."/>
            <person name="Squina F.M."/>
            <person name="Sun H."/>
            <person name="Susca A."/>
            <person name="Todd R.B."/>
            <person name="Tsang A."/>
            <person name="Unkles S.E."/>
            <person name="van de Wiele N."/>
            <person name="van Rossen-Uffink D."/>
            <person name="Oliveira J.V."/>
            <person name="Vesth T.C."/>
            <person name="Visser J."/>
            <person name="Yu J.-H."/>
            <person name="Zhou M."/>
            <person name="Andersen M.R."/>
            <person name="Archer D.B."/>
            <person name="Baker S.E."/>
            <person name="Benoit I."/>
            <person name="Brakhage A.A."/>
            <person name="Braus G.H."/>
            <person name="Fischer R."/>
            <person name="Frisvad J.C."/>
            <person name="Goldman G.H."/>
            <person name="Houbraken J."/>
            <person name="Oakley B."/>
            <person name="Pocsi I."/>
            <person name="Scazzocchio C."/>
            <person name="Seiboth B."/>
            <person name="vanKuyk P.A."/>
            <person name="Wortman J."/>
            <person name="Dyer P.S."/>
            <person name="Grigoriev I.V."/>
        </authorList>
    </citation>
    <scope>NUCLEOTIDE SEQUENCE [LARGE SCALE GENOMIC DNA]</scope>
    <source>
        <strain evidence="2">ITEM 5010</strain>
    </source>
</reference>
<evidence type="ECO:0000313" key="2">
    <source>
        <dbReference type="Proteomes" id="UP000188318"/>
    </source>
</evidence>
<organism evidence="1 2">
    <name type="scientific">Aspergillus carbonarius (strain ITEM 5010)</name>
    <dbReference type="NCBI Taxonomy" id="602072"/>
    <lineage>
        <taxon>Eukaryota</taxon>
        <taxon>Fungi</taxon>
        <taxon>Dikarya</taxon>
        <taxon>Ascomycota</taxon>
        <taxon>Pezizomycotina</taxon>
        <taxon>Eurotiomycetes</taxon>
        <taxon>Eurotiomycetidae</taxon>
        <taxon>Eurotiales</taxon>
        <taxon>Aspergillaceae</taxon>
        <taxon>Aspergillus</taxon>
        <taxon>Aspergillus subgen. Circumdati</taxon>
    </lineage>
</organism>
<dbReference type="InterPro" id="IPR027417">
    <property type="entry name" value="P-loop_NTPase"/>
</dbReference>
<proteinExistence type="predicted"/>
<evidence type="ECO:0000313" key="1">
    <source>
        <dbReference type="EMBL" id="OOF94232.1"/>
    </source>
</evidence>
<dbReference type="EMBL" id="KV907502">
    <property type="protein sequence ID" value="OOF94232.1"/>
    <property type="molecule type" value="Genomic_DNA"/>
</dbReference>
<dbReference type="GO" id="GO:0005657">
    <property type="term" value="C:replication fork"/>
    <property type="evidence" value="ECO:0007669"/>
    <property type="project" value="InterPro"/>
</dbReference>
<dbReference type="CDD" id="cd19490">
    <property type="entry name" value="XRCC2"/>
    <property type="match status" value="1"/>
</dbReference>
<sequence length="445" mass="48971">MAASFGENLLGEVHEEGLDELLYDLYHGSVDAGVLKPRLGVQVLDDLLDVFTAPAVQAMNIEQSLSQNLPPTDQGEYGGQFEGGLVQTQGAHDMYIPPLGNRNHAEPVVEISSKLSAAGKSHLLYHLAAIAILPSVFNGFPLHGHESAVVFLDTDGRFDAERLRAVTRGIVNDRIKALAENPPEGTSTDGILFDYSDDDVENMLVACLQHVHVFRPQSSSALLATLQHLDTYLFDLTRHLSSSRPVHTIYLDSANAFFWEDKLQDEIARVADIGRPAADLERERTQKESFHIADLYADLVAELKRLQRLFSCGIVYTTTVQGKSAGAQGNSVYQPSGPYDLYTPGPSVPRTPSFRSALPAPWGTFPTLRIVVQRDTVRPFPSTMAAHDAQRGAPQRQVVVCRGRFTGWVNGWGREDWPRRVLEGLEEKNGGKFSFRVGRDGVDIG</sequence>
<dbReference type="GO" id="GO:0042148">
    <property type="term" value="P:DNA strand invasion"/>
    <property type="evidence" value="ECO:0007669"/>
    <property type="project" value="TreeGrafter"/>
</dbReference>
<dbReference type="GO" id="GO:0000724">
    <property type="term" value="P:double-strand break repair via homologous recombination"/>
    <property type="evidence" value="ECO:0007669"/>
    <property type="project" value="InterPro"/>
</dbReference>
<dbReference type="GO" id="GO:0000400">
    <property type="term" value="F:four-way junction DNA binding"/>
    <property type="evidence" value="ECO:0007669"/>
    <property type="project" value="TreeGrafter"/>
</dbReference>
<evidence type="ECO:0008006" key="3">
    <source>
        <dbReference type="Google" id="ProtNLM"/>
    </source>
</evidence>